<dbReference type="EMBL" id="CAMPGE010015953">
    <property type="protein sequence ID" value="CAI2374540.1"/>
    <property type="molecule type" value="Genomic_DNA"/>
</dbReference>
<keyword evidence="2" id="KW-1185">Reference proteome</keyword>
<accession>A0AAD2CYM9</accession>
<evidence type="ECO:0000313" key="1">
    <source>
        <dbReference type="EMBL" id="CAI2374540.1"/>
    </source>
</evidence>
<dbReference type="AlphaFoldDB" id="A0AAD2CYM9"/>
<gene>
    <name evidence="1" type="ORF">ECRASSUSDP1_LOCUS15895</name>
</gene>
<dbReference type="Proteomes" id="UP001295684">
    <property type="component" value="Unassembled WGS sequence"/>
</dbReference>
<protein>
    <submittedName>
        <fullName evidence="1">Uncharacterized protein</fullName>
    </submittedName>
</protein>
<reference evidence="1" key="1">
    <citation type="submission" date="2023-07" db="EMBL/GenBank/DDBJ databases">
        <authorList>
            <consortium name="AG Swart"/>
            <person name="Singh M."/>
            <person name="Singh A."/>
            <person name="Seah K."/>
            <person name="Emmerich C."/>
        </authorList>
    </citation>
    <scope>NUCLEOTIDE SEQUENCE</scope>
    <source>
        <strain evidence="1">DP1</strain>
    </source>
</reference>
<proteinExistence type="predicted"/>
<name>A0AAD2CYM9_EUPCR</name>
<evidence type="ECO:0000313" key="2">
    <source>
        <dbReference type="Proteomes" id="UP001295684"/>
    </source>
</evidence>
<comment type="caution">
    <text evidence="1">The sequence shown here is derived from an EMBL/GenBank/DDBJ whole genome shotgun (WGS) entry which is preliminary data.</text>
</comment>
<sequence length="55" mass="6491">MNYLRSSHCRCLAKRRVSAQVQEECSLWLSRLMKSAQIRIDFTNKPLSSLFRSMI</sequence>
<organism evidence="1 2">
    <name type="scientific">Euplotes crassus</name>
    <dbReference type="NCBI Taxonomy" id="5936"/>
    <lineage>
        <taxon>Eukaryota</taxon>
        <taxon>Sar</taxon>
        <taxon>Alveolata</taxon>
        <taxon>Ciliophora</taxon>
        <taxon>Intramacronucleata</taxon>
        <taxon>Spirotrichea</taxon>
        <taxon>Hypotrichia</taxon>
        <taxon>Euplotida</taxon>
        <taxon>Euplotidae</taxon>
        <taxon>Moneuplotes</taxon>
    </lineage>
</organism>